<keyword evidence="2" id="KW-1185">Reference proteome</keyword>
<evidence type="ECO:0000313" key="1">
    <source>
        <dbReference type="EMBL" id="MBN0986056.1"/>
    </source>
</evidence>
<evidence type="ECO:0000313" key="2">
    <source>
        <dbReference type="Proteomes" id="UP000760472"/>
    </source>
</evidence>
<sequence>MMDTETKGAIARLPGRWCWGVALLLVLLTGVVTARMSEVKQGMVVTFHNSSQVVIESVQLDFGSADTQSRIQAFRIPPGHERQLLLNHEPGMGFNVAVHYRGGEEQTFCALHGDDRSDPVIYLQP</sequence>
<dbReference type="EMBL" id="JAFFZP010000002">
    <property type="protein sequence ID" value="MBN0986056.1"/>
    <property type="molecule type" value="Genomic_DNA"/>
</dbReference>
<dbReference type="Proteomes" id="UP000760472">
    <property type="component" value="Unassembled WGS sequence"/>
</dbReference>
<reference evidence="1 2" key="1">
    <citation type="submission" date="2021-02" db="EMBL/GenBank/DDBJ databases">
        <title>A novel species of genus Amphritea isolated from a fishpond in China.</title>
        <authorList>
            <person name="Lu H."/>
        </authorList>
    </citation>
    <scope>NUCLEOTIDE SEQUENCE [LARGE SCALE GENOMIC DNA]</scope>
    <source>
        <strain evidence="1 2">RP18W</strain>
    </source>
</reference>
<gene>
    <name evidence="1" type="ORF">JW498_01645</name>
</gene>
<dbReference type="RefSeq" id="WP_205210338.1">
    <property type="nucleotide sequence ID" value="NZ_JAFFZO010000013.1"/>
</dbReference>
<protein>
    <recommendedName>
        <fullName evidence="3">EfeO-type cupredoxin-like domain-containing protein</fullName>
    </recommendedName>
</protein>
<comment type="caution">
    <text evidence="1">The sequence shown here is derived from an EMBL/GenBank/DDBJ whole genome shotgun (WGS) entry which is preliminary data.</text>
</comment>
<accession>A0ABS2W2W6</accession>
<organism evidence="1 2">
    <name type="scientific">Amphritea pacifica</name>
    <dbReference type="NCBI Taxonomy" id="2811233"/>
    <lineage>
        <taxon>Bacteria</taxon>
        <taxon>Pseudomonadati</taxon>
        <taxon>Pseudomonadota</taxon>
        <taxon>Gammaproteobacteria</taxon>
        <taxon>Oceanospirillales</taxon>
        <taxon>Oceanospirillaceae</taxon>
        <taxon>Amphritea</taxon>
    </lineage>
</organism>
<name>A0ABS2W2W6_9GAMM</name>
<evidence type="ECO:0008006" key="3">
    <source>
        <dbReference type="Google" id="ProtNLM"/>
    </source>
</evidence>
<proteinExistence type="predicted"/>